<dbReference type="PANTHER" id="PTHR42870:SF1">
    <property type="entry name" value="NON-SPECIFIC LIPID-TRANSFER PROTEIN-LIKE 2"/>
    <property type="match status" value="1"/>
</dbReference>
<dbReference type="Gene3D" id="3.40.47.10">
    <property type="match status" value="1"/>
</dbReference>
<dbReference type="EMBL" id="BAABEO010000009">
    <property type="protein sequence ID" value="GAA3676798.1"/>
    <property type="molecule type" value="Genomic_DNA"/>
</dbReference>
<comment type="caution">
    <text evidence="2">The sequence shown here is derived from an EMBL/GenBank/DDBJ whole genome shotgun (WGS) entry which is preliminary data.</text>
</comment>
<evidence type="ECO:0000313" key="3">
    <source>
        <dbReference type="Proteomes" id="UP001500752"/>
    </source>
</evidence>
<dbReference type="Proteomes" id="UP001500752">
    <property type="component" value="Unassembled WGS sequence"/>
</dbReference>
<evidence type="ECO:0000313" key="2">
    <source>
        <dbReference type="EMBL" id="GAA3676798.1"/>
    </source>
</evidence>
<dbReference type="InterPro" id="IPR002155">
    <property type="entry name" value="Thiolase"/>
</dbReference>
<organism evidence="2 3">
    <name type="scientific">Arthrobacter ginkgonis</name>
    <dbReference type="NCBI Taxonomy" id="1630594"/>
    <lineage>
        <taxon>Bacteria</taxon>
        <taxon>Bacillati</taxon>
        <taxon>Actinomycetota</taxon>
        <taxon>Actinomycetes</taxon>
        <taxon>Micrococcales</taxon>
        <taxon>Micrococcaceae</taxon>
        <taxon>Arthrobacter</taxon>
    </lineage>
</organism>
<keyword evidence="3" id="KW-1185">Reference proteome</keyword>
<dbReference type="PANTHER" id="PTHR42870">
    <property type="entry name" value="ACETYL-COA C-ACETYLTRANSFERASE"/>
    <property type="match status" value="1"/>
</dbReference>
<dbReference type="InterPro" id="IPR055140">
    <property type="entry name" value="Thiolase_C_2"/>
</dbReference>
<dbReference type="RefSeq" id="WP_345149542.1">
    <property type="nucleotide sequence ID" value="NZ_BAABEO010000009.1"/>
</dbReference>
<gene>
    <name evidence="2" type="ORF">GCM10023081_13850</name>
</gene>
<dbReference type="InterPro" id="IPR016039">
    <property type="entry name" value="Thiolase-like"/>
</dbReference>
<dbReference type="PIRSF" id="PIRSF000429">
    <property type="entry name" value="Ac-CoA_Ac_transf"/>
    <property type="match status" value="1"/>
</dbReference>
<feature type="domain" description="Thiolase C-terminal" evidence="1">
    <location>
        <begin position="267"/>
        <end position="354"/>
    </location>
</feature>
<accession>A0ABP7C568</accession>
<dbReference type="CDD" id="cd00829">
    <property type="entry name" value="SCP-x_thiolase"/>
    <property type="match status" value="1"/>
</dbReference>
<dbReference type="SUPFAM" id="SSF53901">
    <property type="entry name" value="Thiolase-like"/>
    <property type="match status" value="1"/>
</dbReference>
<protein>
    <submittedName>
        <fullName evidence="2">Lipid-transfer protein</fullName>
    </submittedName>
</protein>
<name>A0ABP7C568_9MICC</name>
<sequence>MADLRGRTAITGVGWTELSKNSGRSTIALATEAALAAIADAGLAPTQIDGLVTYYWGPRDTPAPPELAAALGLEKCSMSFCDSSGGAWAAAAIAAAAMAVYSGVCRHVLVYRAANSRSVAPAGTGHDLWPSGQRQWNEPFGASHAATLYGPHVSAYLHEFGLENSDLAELAVLQRSHATLNRKAMMRTPITVADHQASPWIIEPFRLLDCSMWNDGAMAVVVSATRDAKRMRRTPVAVRAVSGGTLGAPVRPARARRHWELNALELAPALYARAGIAASDLDLAQVYDPFTGMAMLHIEQFGLTPPGAAPTAIRAGELGLDGRIPVNTHGGHLSEGNLVGLGHVIEAVQQLRDTGVADDECTGTHDFDRGRCRQVRDPELALVAGESGDSGMILGRAA</sequence>
<proteinExistence type="predicted"/>
<dbReference type="Pfam" id="PF22691">
    <property type="entry name" value="Thiolase_C_1"/>
    <property type="match status" value="1"/>
</dbReference>
<reference evidence="3" key="1">
    <citation type="journal article" date="2019" name="Int. J. Syst. Evol. Microbiol.">
        <title>The Global Catalogue of Microorganisms (GCM) 10K type strain sequencing project: providing services to taxonomists for standard genome sequencing and annotation.</title>
        <authorList>
            <consortium name="The Broad Institute Genomics Platform"/>
            <consortium name="The Broad Institute Genome Sequencing Center for Infectious Disease"/>
            <person name="Wu L."/>
            <person name="Ma J."/>
        </authorList>
    </citation>
    <scope>NUCLEOTIDE SEQUENCE [LARGE SCALE GENOMIC DNA]</scope>
    <source>
        <strain evidence="3">JCM 30742</strain>
    </source>
</reference>
<evidence type="ECO:0000259" key="1">
    <source>
        <dbReference type="Pfam" id="PF22691"/>
    </source>
</evidence>